<name>A0ABU6R1C9_9FABA</name>
<sequence length="92" mass="10534">EESTLELSESILNTPMHKRGLVWLPHAYAWHYPRLCVAWCDSINAYAWNPCKINSSSRESTLKVWSRFSEAKKKGLPLSNSRIDSIGLRVDS</sequence>
<dbReference type="EMBL" id="JASCZI010007536">
    <property type="protein sequence ID" value="MED6117667.1"/>
    <property type="molecule type" value="Genomic_DNA"/>
</dbReference>
<proteinExistence type="predicted"/>
<reference evidence="1 2" key="1">
    <citation type="journal article" date="2023" name="Plants (Basel)">
        <title>Bridging the Gap: Combining Genomics and Transcriptomics Approaches to Understand Stylosanthes scabra, an Orphan Legume from the Brazilian Caatinga.</title>
        <authorList>
            <person name="Ferreira-Neto J.R.C."/>
            <person name="da Silva M.D."/>
            <person name="Binneck E."/>
            <person name="de Melo N.F."/>
            <person name="da Silva R.H."/>
            <person name="de Melo A.L.T.M."/>
            <person name="Pandolfi V."/>
            <person name="Bustamante F.O."/>
            <person name="Brasileiro-Vidal A.C."/>
            <person name="Benko-Iseppon A.M."/>
        </authorList>
    </citation>
    <scope>NUCLEOTIDE SEQUENCE [LARGE SCALE GENOMIC DNA]</scope>
    <source>
        <tissue evidence="1">Leaves</tissue>
    </source>
</reference>
<evidence type="ECO:0000313" key="2">
    <source>
        <dbReference type="Proteomes" id="UP001341840"/>
    </source>
</evidence>
<evidence type="ECO:0000313" key="1">
    <source>
        <dbReference type="EMBL" id="MED6117667.1"/>
    </source>
</evidence>
<gene>
    <name evidence="1" type="ORF">PIB30_111943</name>
</gene>
<dbReference type="Proteomes" id="UP001341840">
    <property type="component" value="Unassembled WGS sequence"/>
</dbReference>
<protein>
    <submittedName>
        <fullName evidence="1">Uncharacterized protein</fullName>
    </submittedName>
</protein>
<feature type="non-terminal residue" evidence="1">
    <location>
        <position position="1"/>
    </location>
</feature>
<accession>A0ABU6R1C9</accession>
<organism evidence="1 2">
    <name type="scientific">Stylosanthes scabra</name>
    <dbReference type="NCBI Taxonomy" id="79078"/>
    <lineage>
        <taxon>Eukaryota</taxon>
        <taxon>Viridiplantae</taxon>
        <taxon>Streptophyta</taxon>
        <taxon>Embryophyta</taxon>
        <taxon>Tracheophyta</taxon>
        <taxon>Spermatophyta</taxon>
        <taxon>Magnoliopsida</taxon>
        <taxon>eudicotyledons</taxon>
        <taxon>Gunneridae</taxon>
        <taxon>Pentapetalae</taxon>
        <taxon>rosids</taxon>
        <taxon>fabids</taxon>
        <taxon>Fabales</taxon>
        <taxon>Fabaceae</taxon>
        <taxon>Papilionoideae</taxon>
        <taxon>50 kb inversion clade</taxon>
        <taxon>dalbergioids sensu lato</taxon>
        <taxon>Dalbergieae</taxon>
        <taxon>Pterocarpus clade</taxon>
        <taxon>Stylosanthes</taxon>
    </lineage>
</organism>
<keyword evidence="2" id="KW-1185">Reference proteome</keyword>
<comment type="caution">
    <text evidence="1">The sequence shown here is derived from an EMBL/GenBank/DDBJ whole genome shotgun (WGS) entry which is preliminary data.</text>
</comment>